<feature type="compositionally biased region" description="Acidic residues" evidence="1">
    <location>
        <begin position="420"/>
        <end position="434"/>
    </location>
</feature>
<dbReference type="PANTHER" id="PTHR46112">
    <property type="entry name" value="AMINOPEPTIDASE"/>
    <property type="match status" value="1"/>
</dbReference>
<evidence type="ECO:0000259" key="2">
    <source>
        <dbReference type="Pfam" id="PF00557"/>
    </source>
</evidence>
<accession>A0A9P6B545</accession>
<dbReference type="SUPFAM" id="SSF55920">
    <property type="entry name" value="Creatinase/aminopeptidase"/>
    <property type="match status" value="1"/>
</dbReference>
<evidence type="ECO:0000313" key="3">
    <source>
        <dbReference type="EMBL" id="KAF9517918.1"/>
    </source>
</evidence>
<evidence type="ECO:0000313" key="4">
    <source>
        <dbReference type="Proteomes" id="UP000886523"/>
    </source>
</evidence>
<dbReference type="Proteomes" id="UP000886523">
    <property type="component" value="Unassembled WGS sequence"/>
</dbReference>
<dbReference type="InterPro" id="IPR050659">
    <property type="entry name" value="Peptidase_M24B"/>
</dbReference>
<dbReference type="InterPro" id="IPR036005">
    <property type="entry name" value="Creatinase/aminopeptidase-like"/>
</dbReference>
<dbReference type="EMBL" id="MU128928">
    <property type="protein sequence ID" value="KAF9517918.1"/>
    <property type="molecule type" value="Genomic_DNA"/>
</dbReference>
<dbReference type="PANTHER" id="PTHR46112:SF2">
    <property type="entry name" value="XAA-PRO AMINOPEPTIDASE P-RELATED"/>
    <property type="match status" value="1"/>
</dbReference>
<dbReference type="AlphaFoldDB" id="A0A9P6B545"/>
<feature type="compositionally biased region" description="Low complexity" evidence="1">
    <location>
        <begin position="435"/>
        <end position="448"/>
    </location>
</feature>
<dbReference type="Gene3D" id="3.40.350.10">
    <property type="entry name" value="Creatinase/prolidase N-terminal domain"/>
    <property type="match status" value="1"/>
</dbReference>
<dbReference type="Gene3D" id="3.90.230.10">
    <property type="entry name" value="Creatinase/methionine aminopeptidase superfamily"/>
    <property type="match status" value="1"/>
</dbReference>
<protein>
    <recommendedName>
        <fullName evidence="2">Peptidase M24 domain-containing protein</fullName>
    </recommendedName>
</protein>
<comment type="caution">
    <text evidence="3">The sequence shown here is derived from an EMBL/GenBank/DDBJ whole genome shotgun (WGS) entry which is preliminary data.</text>
</comment>
<dbReference type="Pfam" id="PF00557">
    <property type="entry name" value="Peptidase_M24"/>
    <property type="match status" value="1"/>
</dbReference>
<feature type="region of interest" description="Disordered" evidence="1">
    <location>
        <begin position="420"/>
        <end position="453"/>
    </location>
</feature>
<sequence length="477" mass="51855">MTLVYVRIIGTRDDLPYFQTRRYLARTSHPGAFLHLNAHCSHLSPIPAAEYLTRQTHLAETLHAVNASAYIAEPGSNAFYFGNLSTSTWHPSERPLLLVVTPRVKYTGGNLAIQPVVTILTPRFEARRANLLHVPVSPSSDIRFIEWAEHENPYTVLKQSLNLSHSNIIADEYMRYFVARGLSSAGFNIVSAPAHTQPILALRERKSSAELALLTCANEVTLLALRAVQQRMSIGMRESDAHELILSALTAAGLSDVSALVLFGENAALPHGSGTDRVLGVHEMALFDIGGKLHGYTSDLTRTIALPGSQIPPSHLALWYTVQRAQIAAHTVAREGVLTRSVDAVARAVIEDSGNGKFFTHRLGHGIGLDGHESPYLRGGIDNDAVIAINNTFSNEPGIYREGEVGIRLEDCFAVLLDGSDGDDDDDDDKDDGDPSTSPLRLSTSTLPWPISSVPSQGRARLLTRGVGGFARSPWLP</sequence>
<dbReference type="InterPro" id="IPR029149">
    <property type="entry name" value="Creatin/AminoP/Spt16_N"/>
</dbReference>
<evidence type="ECO:0000256" key="1">
    <source>
        <dbReference type="SAM" id="MobiDB-lite"/>
    </source>
</evidence>
<organism evidence="3 4">
    <name type="scientific">Hydnum rufescens UP504</name>
    <dbReference type="NCBI Taxonomy" id="1448309"/>
    <lineage>
        <taxon>Eukaryota</taxon>
        <taxon>Fungi</taxon>
        <taxon>Dikarya</taxon>
        <taxon>Basidiomycota</taxon>
        <taxon>Agaricomycotina</taxon>
        <taxon>Agaricomycetes</taxon>
        <taxon>Cantharellales</taxon>
        <taxon>Hydnaceae</taxon>
        <taxon>Hydnum</taxon>
    </lineage>
</organism>
<proteinExistence type="predicted"/>
<keyword evidence="4" id="KW-1185">Reference proteome</keyword>
<name>A0A9P6B545_9AGAM</name>
<dbReference type="OrthoDB" id="9995434at2759"/>
<dbReference type="SUPFAM" id="SSF53092">
    <property type="entry name" value="Creatinase/prolidase N-terminal domain"/>
    <property type="match status" value="1"/>
</dbReference>
<gene>
    <name evidence="3" type="ORF">BS47DRAFT_1290269</name>
</gene>
<dbReference type="InterPro" id="IPR000994">
    <property type="entry name" value="Pept_M24"/>
</dbReference>
<feature type="domain" description="Peptidase M24" evidence="2">
    <location>
        <begin position="213"/>
        <end position="415"/>
    </location>
</feature>
<reference evidence="3" key="1">
    <citation type="journal article" date="2020" name="Nat. Commun.">
        <title>Large-scale genome sequencing of mycorrhizal fungi provides insights into the early evolution of symbiotic traits.</title>
        <authorList>
            <person name="Miyauchi S."/>
            <person name="Kiss E."/>
            <person name="Kuo A."/>
            <person name="Drula E."/>
            <person name="Kohler A."/>
            <person name="Sanchez-Garcia M."/>
            <person name="Morin E."/>
            <person name="Andreopoulos B."/>
            <person name="Barry K.W."/>
            <person name="Bonito G."/>
            <person name="Buee M."/>
            <person name="Carver A."/>
            <person name="Chen C."/>
            <person name="Cichocki N."/>
            <person name="Clum A."/>
            <person name="Culley D."/>
            <person name="Crous P.W."/>
            <person name="Fauchery L."/>
            <person name="Girlanda M."/>
            <person name="Hayes R.D."/>
            <person name="Keri Z."/>
            <person name="LaButti K."/>
            <person name="Lipzen A."/>
            <person name="Lombard V."/>
            <person name="Magnuson J."/>
            <person name="Maillard F."/>
            <person name="Murat C."/>
            <person name="Nolan M."/>
            <person name="Ohm R.A."/>
            <person name="Pangilinan J."/>
            <person name="Pereira M.F."/>
            <person name="Perotto S."/>
            <person name="Peter M."/>
            <person name="Pfister S."/>
            <person name="Riley R."/>
            <person name="Sitrit Y."/>
            <person name="Stielow J.B."/>
            <person name="Szollosi G."/>
            <person name="Zifcakova L."/>
            <person name="Stursova M."/>
            <person name="Spatafora J.W."/>
            <person name="Tedersoo L."/>
            <person name="Vaario L.M."/>
            <person name="Yamada A."/>
            <person name="Yan M."/>
            <person name="Wang P."/>
            <person name="Xu J."/>
            <person name="Bruns T."/>
            <person name="Baldrian P."/>
            <person name="Vilgalys R."/>
            <person name="Dunand C."/>
            <person name="Henrissat B."/>
            <person name="Grigoriev I.V."/>
            <person name="Hibbett D."/>
            <person name="Nagy L.G."/>
            <person name="Martin F.M."/>
        </authorList>
    </citation>
    <scope>NUCLEOTIDE SEQUENCE</scope>
    <source>
        <strain evidence="3">UP504</strain>
    </source>
</reference>